<dbReference type="AlphaFoldDB" id="A0AA50K9U0"/>
<dbReference type="GeneID" id="301339954"/>
<gene>
    <name evidence="2" type="ORF">HGO26_10705</name>
    <name evidence="3" type="ORF">RA178_12185</name>
</gene>
<protein>
    <submittedName>
        <fullName evidence="2 3">PRC-barrel domain-containing protein</fullName>
    </submittedName>
</protein>
<reference evidence="3" key="2">
    <citation type="submission" date="2023-08" db="EMBL/GenBank/DDBJ databases">
        <title>Complete genome sequence of Shewanella oncorhynchi Z-P2, a siderophore putrebactin-producing bacterium.</title>
        <authorList>
            <person name="Zhang Y."/>
        </authorList>
    </citation>
    <scope>NUCLEOTIDE SEQUENCE</scope>
    <source>
        <strain evidence="3">Z-P2</strain>
    </source>
</reference>
<evidence type="ECO:0000313" key="2">
    <source>
        <dbReference type="EMBL" id="NLQ23346.1"/>
    </source>
</evidence>
<dbReference type="Gene3D" id="2.30.30.240">
    <property type="entry name" value="PRC-barrel domain"/>
    <property type="match status" value="1"/>
</dbReference>
<dbReference type="InterPro" id="IPR027275">
    <property type="entry name" value="PRC-brl_dom"/>
</dbReference>
<dbReference type="Pfam" id="PF05239">
    <property type="entry name" value="PRC"/>
    <property type="match status" value="1"/>
</dbReference>
<dbReference type="EMBL" id="JABAEB010000006">
    <property type="protein sequence ID" value="NLQ23346.1"/>
    <property type="molecule type" value="Genomic_DNA"/>
</dbReference>
<evidence type="ECO:0000313" key="3">
    <source>
        <dbReference type="EMBL" id="WMB71204.1"/>
    </source>
</evidence>
<proteinExistence type="predicted"/>
<dbReference type="InterPro" id="IPR011033">
    <property type="entry name" value="PRC_barrel-like_sf"/>
</dbReference>
<name>A0AA50K9U0_9GAMM</name>
<dbReference type="PANTHER" id="PTHR36505:SF1">
    <property type="entry name" value="BLR1072 PROTEIN"/>
    <property type="match status" value="1"/>
</dbReference>
<dbReference type="Proteomes" id="UP000527352">
    <property type="component" value="Unassembled WGS sequence"/>
</dbReference>
<dbReference type="PANTHER" id="PTHR36505">
    <property type="entry name" value="BLR1072 PROTEIN"/>
    <property type="match status" value="1"/>
</dbReference>
<dbReference type="EMBL" id="CP132914">
    <property type="protein sequence ID" value="WMB71204.1"/>
    <property type="molecule type" value="Genomic_DNA"/>
</dbReference>
<feature type="domain" description="PRC-barrel" evidence="1">
    <location>
        <begin position="32"/>
        <end position="101"/>
    </location>
</feature>
<accession>A0AA50K9U0</accession>
<reference evidence="2 4" key="1">
    <citation type="submission" date="2020-04" db="EMBL/GenBank/DDBJ databases">
        <title>The first description of lens atrophy caused by putative novel Shewanella sp. that is a new emerging pathogen for cultured rainbow trout?</title>
        <authorList>
            <person name="Saticioglu I.B."/>
            <person name="Duman M."/>
            <person name="Altun S."/>
        </authorList>
    </citation>
    <scope>NUCLEOTIDE SEQUENCE [LARGE SCALE GENOMIC DNA]</scope>
    <source>
        <strain evidence="2 4">S-1</strain>
    </source>
</reference>
<dbReference type="SUPFAM" id="SSF50346">
    <property type="entry name" value="PRC-barrel domain"/>
    <property type="match status" value="1"/>
</dbReference>
<organism evidence="3">
    <name type="scientific">Shewanella oncorhynchi</name>
    <dbReference type="NCBI Taxonomy" id="2726434"/>
    <lineage>
        <taxon>Bacteria</taxon>
        <taxon>Pseudomonadati</taxon>
        <taxon>Pseudomonadota</taxon>
        <taxon>Gammaproteobacteria</taxon>
        <taxon>Alteromonadales</taxon>
        <taxon>Shewanellaceae</taxon>
        <taxon>Shewanella</taxon>
    </lineage>
</organism>
<sequence length="139" mass="15814">MNYHDRDVYGIYNNPQFASPSLAQGPGPYLMGAETLIGNNVVNNSGETLGDIKEIMLEVETGHVGYAVLSFSTYFGFGEKLFAVPWKMLTLNHEQKCFVMDISLERLKTAPGFDKGHWPNMKDVEWENELHDYYGSRRD</sequence>
<evidence type="ECO:0000313" key="4">
    <source>
        <dbReference type="Proteomes" id="UP000527352"/>
    </source>
</evidence>
<dbReference type="RefSeq" id="WP_028760076.1">
    <property type="nucleotide sequence ID" value="NZ_CP132914.1"/>
</dbReference>
<keyword evidence="4" id="KW-1185">Reference proteome</keyword>
<dbReference type="KEGG" id="sog:RA178_12185"/>
<evidence type="ECO:0000259" key="1">
    <source>
        <dbReference type="Pfam" id="PF05239"/>
    </source>
</evidence>
<dbReference type="Proteomes" id="UP001236800">
    <property type="component" value="Chromosome"/>
</dbReference>